<proteinExistence type="predicted"/>
<protein>
    <recommendedName>
        <fullName evidence="3">Substrate of the Dot/Icm secretion system</fullName>
    </recommendedName>
</protein>
<dbReference type="AlphaFoldDB" id="A0A0A8UWV1"/>
<keyword evidence="2" id="KW-1185">Reference proteome</keyword>
<evidence type="ECO:0000313" key="2">
    <source>
        <dbReference type="Proteomes" id="UP000032803"/>
    </source>
</evidence>
<dbReference type="HOGENOM" id="CLU_655208_0_0_6"/>
<evidence type="ECO:0000313" key="1">
    <source>
        <dbReference type="EMBL" id="CEK11229.1"/>
    </source>
</evidence>
<dbReference type="OrthoDB" id="5642346at2"/>
<name>A0A0A8UWV1_LEGHA</name>
<dbReference type="PATRIC" id="fig|449.7.peg.253"/>
<dbReference type="Proteomes" id="UP000032803">
    <property type="component" value="Chromosome I"/>
</dbReference>
<sequence>MGYELPRYRDLHNKAIKLHNSFNELINRYIPPTYEQIRQKVNSLEEKYNEKVRKKSGFFVNTTPDLRRDQVACISQLLPKLPQEGTVQLLNNAQNILLGAVLYRYQRIILSYNSKFLFYLGYSADNSCVKLILEEEFEFEKQKLDAETIATCCEAYKAYLEQEDVSSDKKKKVADQFPYIQEDTEFFSKLKEIIVHARVKARPITIQLQVISFVQSAAAAFRRVDETALATIPKLGILVMAKLSKTPLLTKEHLIELLDAVQPGVDKAVKEILILSLPDKITAKGVLTEVIVPDVSPVKTEERYINFQDYVHAALIMNSQYALLGAYILAMSCPVRTPSLRDVLNEGIGAQGPNQLDDNAKKLGLIAFQNYTSIIDSIDCKCWHAENGYTFMRKELKQQVNQFIKSEKQEIADTTATIF</sequence>
<dbReference type="KEGG" id="lha:LHA_2208"/>
<gene>
    <name evidence="1" type="ORF">LHA_2208</name>
</gene>
<accession>A0A0A8UWV1</accession>
<evidence type="ECO:0008006" key="3">
    <source>
        <dbReference type="Google" id="ProtNLM"/>
    </source>
</evidence>
<dbReference type="STRING" id="449.LHA_2208"/>
<dbReference type="RefSeq" id="WP_045106466.1">
    <property type="nucleotide sequence ID" value="NZ_LN681225.1"/>
</dbReference>
<organism evidence="1 2">
    <name type="scientific">Legionella hackeliae</name>
    <dbReference type="NCBI Taxonomy" id="449"/>
    <lineage>
        <taxon>Bacteria</taxon>
        <taxon>Pseudomonadati</taxon>
        <taxon>Pseudomonadota</taxon>
        <taxon>Gammaproteobacteria</taxon>
        <taxon>Legionellales</taxon>
        <taxon>Legionellaceae</taxon>
        <taxon>Legionella</taxon>
    </lineage>
</organism>
<dbReference type="EMBL" id="LN681225">
    <property type="protein sequence ID" value="CEK11229.1"/>
    <property type="molecule type" value="Genomic_DNA"/>
</dbReference>
<reference evidence="2" key="1">
    <citation type="submission" date="2014-09" db="EMBL/GenBank/DDBJ databases">
        <authorList>
            <person name="Gomez-Valero L."/>
        </authorList>
    </citation>
    <scope>NUCLEOTIDE SEQUENCE [LARGE SCALE GENOMIC DNA]</scope>
    <source>
        <strain evidence="2">ATCC35250</strain>
    </source>
</reference>